<dbReference type="AlphaFoldDB" id="A0A146L111"/>
<name>A0A146L111_LYGHE</name>
<dbReference type="EMBL" id="GDHC01017573">
    <property type="protein sequence ID" value="JAQ01056.1"/>
    <property type="molecule type" value="Transcribed_RNA"/>
</dbReference>
<feature type="region of interest" description="Disordered" evidence="1">
    <location>
        <begin position="172"/>
        <end position="211"/>
    </location>
</feature>
<feature type="compositionally biased region" description="Basic residues" evidence="1">
    <location>
        <begin position="172"/>
        <end position="182"/>
    </location>
</feature>
<accession>A0A146L111</accession>
<sequence>TWLAKTPTRYTLETVCTLVAVSTQATHPAVVAMHRPCTTRQCAAMVSDFPAAAQSHIDPHFGSDTRSADGTMAVGVLVFQPIRRTMYCTTTVQSSPIRGGCRAAFATPLPTPPSYRPHHHLRCCAATGAVVWNHHPPPLKPPRHVARSPPAPTRTTHRASVVVAAADGRTPCKRCGPHRHQPLYRTPLTSPYGSSSQVSATTGAVSPASNL</sequence>
<proteinExistence type="predicted"/>
<gene>
    <name evidence="2" type="ORF">g.14354</name>
</gene>
<evidence type="ECO:0000256" key="1">
    <source>
        <dbReference type="SAM" id="MobiDB-lite"/>
    </source>
</evidence>
<feature type="non-terminal residue" evidence="2">
    <location>
        <position position="1"/>
    </location>
</feature>
<evidence type="ECO:0000313" key="2">
    <source>
        <dbReference type="EMBL" id="JAQ01056.1"/>
    </source>
</evidence>
<reference evidence="2" key="1">
    <citation type="journal article" date="2016" name="Gigascience">
        <title>De novo construction of an expanded transcriptome assembly for the western tarnished plant bug, Lygus hesperus.</title>
        <authorList>
            <person name="Tassone E.E."/>
            <person name="Geib S.M."/>
            <person name="Hall B."/>
            <person name="Fabrick J.A."/>
            <person name="Brent C.S."/>
            <person name="Hull J.J."/>
        </authorList>
    </citation>
    <scope>NUCLEOTIDE SEQUENCE</scope>
</reference>
<feature type="compositionally biased region" description="Polar residues" evidence="1">
    <location>
        <begin position="187"/>
        <end position="211"/>
    </location>
</feature>
<protein>
    <submittedName>
        <fullName evidence="2">Uncharacterized protein</fullName>
    </submittedName>
</protein>
<organism evidence="2">
    <name type="scientific">Lygus hesperus</name>
    <name type="common">Western plant bug</name>
    <dbReference type="NCBI Taxonomy" id="30085"/>
    <lineage>
        <taxon>Eukaryota</taxon>
        <taxon>Metazoa</taxon>
        <taxon>Ecdysozoa</taxon>
        <taxon>Arthropoda</taxon>
        <taxon>Hexapoda</taxon>
        <taxon>Insecta</taxon>
        <taxon>Pterygota</taxon>
        <taxon>Neoptera</taxon>
        <taxon>Paraneoptera</taxon>
        <taxon>Hemiptera</taxon>
        <taxon>Heteroptera</taxon>
        <taxon>Panheteroptera</taxon>
        <taxon>Cimicomorpha</taxon>
        <taxon>Miridae</taxon>
        <taxon>Mirini</taxon>
        <taxon>Lygus</taxon>
    </lineage>
</organism>